<proteinExistence type="predicted"/>
<dbReference type="PANTHER" id="PTHR42850">
    <property type="entry name" value="METALLOPHOSPHOESTERASE"/>
    <property type="match status" value="1"/>
</dbReference>
<dbReference type="InterPro" id="IPR011152">
    <property type="entry name" value="Pesterase_MJ0912"/>
</dbReference>
<evidence type="ECO:0000313" key="2">
    <source>
        <dbReference type="EMBL" id="VAW41024.1"/>
    </source>
</evidence>
<reference evidence="2" key="1">
    <citation type="submission" date="2018-06" db="EMBL/GenBank/DDBJ databases">
        <authorList>
            <person name="Zhirakovskaya E."/>
        </authorList>
    </citation>
    <scope>NUCLEOTIDE SEQUENCE</scope>
</reference>
<dbReference type="InterPro" id="IPR050126">
    <property type="entry name" value="Ap4A_hydrolase"/>
</dbReference>
<dbReference type="Gene3D" id="3.60.21.10">
    <property type="match status" value="1"/>
</dbReference>
<dbReference type="SUPFAM" id="SSF56300">
    <property type="entry name" value="Metallo-dependent phosphatases"/>
    <property type="match status" value="1"/>
</dbReference>
<dbReference type="InterPro" id="IPR024654">
    <property type="entry name" value="Calcineurin-like_PHP_lpxH"/>
</dbReference>
<dbReference type="InterPro" id="IPR029052">
    <property type="entry name" value="Metallo-depent_PP-like"/>
</dbReference>
<protein>
    <submittedName>
        <fullName evidence="2">Metallophosphoesterase</fullName>
    </submittedName>
</protein>
<sequence>MKKVAFISDIHGNLEAFQAVLADIDRLAIQTIFCLGDCVGYGPEPEQVITEIRNRSIPTVMGNHELALINDRYSNSFNLIARQSLDITRSLISPATRQYIATMPTTLLYRDARMVHGCPPASITRYLFVFAAQEYLLKKIFSEFAETLCFFGHTHTLALYTLDQSGNIHSQRLERGILGLDPHCRHLINIGSVGQPRDGNNNAKYVIWDEEERTIETRYIPYDIQSTFAKIIAAGLPELNATRLL</sequence>
<gene>
    <name evidence="2" type="ORF">MNBD_DELTA04-1706</name>
</gene>
<dbReference type="PANTHER" id="PTHR42850:SF2">
    <property type="entry name" value="BLL5683 PROTEIN"/>
    <property type="match status" value="1"/>
</dbReference>
<organism evidence="2">
    <name type="scientific">hydrothermal vent metagenome</name>
    <dbReference type="NCBI Taxonomy" id="652676"/>
    <lineage>
        <taxon>unclassified sequences</taxon>
        <taxon>metagenomes</taxon>
        <taxon>ecological metagenomes</taxon>
    </lineage>
</organism>
<dbReference type="CDD" id="cd00838">
    <property type="entry name" value="MPP_superfamily"/>
    <property type="match status" value="1"/>
</dbReference>
<dbReference type="PIRSF" id="PIRSF000883">
    <property type="entry name" value="Pesterase_MJ0912"/>
    <property type="match status" value="1"/>
</dbReference>
<accession>A0A3B0WBJ6</accession>
<dbReference type="EMBL" id="UOEY01000117">
    <property type="protein sequence ID" value="VAW41024.1"/>
    <property type="molecule type" value="Genomic_DNA"/>
</dbReference>
<dbReference type="GO" id="GO:0016791">
    <property type="term" value="F:phosphatase activity"/>
    <property type="evidence" value="ECO:0007669"/>
    <property type="project" value="TreeGrafter"/>
</dbReference>
<name>A0A3B0WBJ6_9ZZZZ</name>
<dbReference type="GO" id="GO:0005737">
    <property type="term" value="C:cytoplasm"/>
    <property type="evidence" value="ECO:0007669"/>
    <property type="project" value="TreeGrafter"/>
</dbReference>
<dbReference type="AlphaFoldDB" id="A0A3B0WBJ6"/>
<dbReference type="Pfam" id="PF12850">
    <property type="entry name" value="Metallophos_2"/>
    <property type="match status" value="1"/>
</dbReference>
<feature type="domain" description="Calcineurin-like phosphoesterase" evidence="1">
    <location>
        <begin position="3"/>
        <end position="211"/>
    </location>
</feature>
<evidence type="ECO:0000259" key="1">
    <source>
        <dbReference type="Pfam" id="PF12850"/>
    </source>
</evidence>